<dbReference type="EMBL" id="UAWL01000006">
    <property type="protein sequence ID" value="SQB99058.1"/>
    <property type="molecule type" value="Genomic_DNA"/>
</dbReference>
<feature type="domain" description="N-acetyltransferase" evidence="3">
    <location>
        <begin position="6"/>
        <end position="161"/>
    </location>
</feature>
<dbReference type="SUPFAM" id="SSF55729">
    <property type="entry name" value="Acyl-CoA N-acyltransferases (Nat)"/>
    <property type="match status" value="1"/>
</dbReference>
<dbReference type="PANTHER" id="PTHR43877:SF1">
    <property type="entry name" value="ACETYLTRANSFERASE"/>
    <property type="match status" value="1"/>
</dbReference>
<dbReference type="PANTHER" id="PTHR43877">
    <property type="entry name" value="AMINOALKYLPHOSPHONATE N-ACETYLTRANSFERASE-RELATED-RELATED"/>
    <property type="match status" value="1"/>
</dbReference>
<evidence type="ECO:0000313" key="5">
    <source>
        <dbReference type="Proteomes" id="UP000250166"/>
    </source>
</evidence>
<organism evidence="4 5">
    <name type="scientific">Helicobacter fennelliae</name>
    <dbReference type="NCBI Taxonomy" id="215"/>
    <lineage>
        <taxon>Bacteria</taxon>
        <taxon>Pseudomonadati</taxon>
        <taxon>Campylobacterota</taxon>
        <taxon>Epsilonproteobacteria</taxon>
        <taxon>Campylobacterales</taxon>
        <taxon>Helicobacteraceae</taxon>
        <taxon>Helicobacter</taxon>
    </lineage>
</organism>
<dbReference type="Proteomes" id="UP000250166">
    <property type="component" value="Unassembled WGS sequence"/>
</dbReference>
<dbReference type="EC" id="2.3.1.-" evidence="4"/>
<protein>
    <submittedName>
        <fullName evidence="4">Acetyltransferase YpeA</fullName>
        <ecNumber evidence="4">2.3.1.-</ecNumber>
    </submittedName>
</protein>
<evidence type="ECO:0000313" key="4">
    <source>
        <dbReference type="EMBL" id="SQB99058.1"/>
    </source>
</evidence>
<name>A0A2X3B1G1_9HELI</name>
<dbReference type="CDD" id="cd04301">
    <property type="entry name" value="NAT_SF"/>
    <property type="match status" value="1"/>
</dbReference>
<proteinExistence type="predicted"/>
<dbReference type="InterPro" id="IPR000182">
    <property type="entry name" value="GNAT_dom"/>
</dbReference>
<dbReference type="GO" id="GO:0016747">
    <property type="term" value="F:acyltransferase activity, transferring groups other than amino-acyl groups"/>
    <property type="evidence" value="ECO:0007669"/>
    <property type="project" value="InterPro"/>
</dbReference>
<evidence type="ECO:0000256" key="1">
    <source>
        <dbReference type="ARBA" id="ARBA00022679"/>
    </source>
</evidence>
<accession>A0A2X3B1G1</accession>
<dbReference type="InterPro" id="IPR050832">
    <property type="entry name" value="Bact_Acetyltransf"/>
</dbReference>
<evidence type="ECO:0000256" key="2">
    <source>
        <dbReference type="ARBA" id="ARBA00023315"/>
    </source>
</evidence>
<gene>
    <name evidence="4" type="primary">ypeA</name>
    <name evidence="4" type="ORF">NCTC13102_01532</name>
</gene>
<sequence>MTKPNIHIRAMRSDDYDKVQDLWQHIEGFYIRSVDDSREGIERFLARNPNMSVVALTDEGDKNDEKIIGSVLCGHDGRYGSLYHVCVHEDFRKNGIGRAMVEFALNALKRESISTISLIAFSTNKEGNAFWKGLGWDIRQNVNRYELSQNPANISTKITPNKSNFK</sequence>
<dbReference type="InterPro" id="IPR016181">
    <property type="entry name" value="Acyl_CoA_acyltransferase"/>
</dbReference>
<reference evidence="4 5" key="1">
    <citation type="submission" date="2018-06" db="EMBL/GenBank/DDBJ databases">
        <authorList>
            <consortium name="Pathogen Informatics"/>
            <person name="Doyle S."/>
        </authorList>
    </citation>
    <scope>NUCLEOTIDE SEQUENCE [LARGE SCALE GENOMIC DNA]</scope>
    <source>
        <strain evidence="4 5">NCTC13102</strain>
    </source>
</reference>
<evidence type="ECO:0000259" key="3">
    <source>
        <dbReference type="PROSITE" id="PS51186"/>
    </source>
</evidence>
<dbReference type="Gene3D" id="3.40.630.30">
    <property type="match status" value="1"/>
</dbReference>
<keyword evidence="2 4" id="KW-0012">Acyltransferase</keyword>
<dbReference type="PROSITE" id="PS51186">
    <property type="entry name" value="GNAT"/>
    <property type="match status" value="1"/>
</dbReference>
<keyword evidence="1 4" id="KW-0808">Transferase</keyword>
<dbReference type="AlphaFoldDB" id="A0A2X3B1G1"/>
<dbReference type="Pfam" id="PF00583">
    <property type="entry name" value="Acetyltransf_1"/>
    <property type="match status" value="1"/>
</dbReference>